<dbReference type="KEGG" id="rgr:FZ934_20820"/>
<gene>
    <name evidence="1" type="ORF">FZ934_20820</name>
</gene>
<protein>
    <recommendedName>
        <fullName evidence="3">TnsA endonuclease N-terminal domain-containing protein</fullName>
    </recommendedName>
</protein>
<geneLocation type="plasmid" evidence="1 2">
    <name>unnamed</name>
</geneLocation>
<sequence length="198" mass="22202">MPPALYDAYAVATTKQFYPSGTVRCSGVLMFRTQLARDLGCLLDVDQSVVAWTCLPRSVDTVDGPHVFDFLVTYNDGTNVYFDAAEDAAHVPDVTEAAAIAGLRHCFEFREFIEGGFRLLNARDLLRYARWRTPLNDRVRVLAVIEEAGSLQIGECLSLFREVAPMTGIAWMALHRLIDLDLDDAMIGPETVVRRFQR</sequence>
<keyword evidence="1" id="KW-0614">Plasmid</keyword>
<keyword evidence="2" id="KW-1185">Reference proteome</keyword>
<dbReference type="OrthoDB" id="7909136at2"/>
<organism evidence="1 2">
    <name type="scientific">Rhizobium grahamii</name>
    <dbReference type="NCBI Taxonomy" id="1120045"/>
    <lineage>
        <taxon>Bacteria</taxon>
        <taxon>Pseudomonadati</taxon>
        <taxon>Pseudomonadota</taxon>
        <taxon>Alphaproteobacteria</taxon>
        <taxon>Hyphomicrobiales</taxon>
        <taxon>Rhizobiaceae</taxon>
        <taxon>Rhizobium/Agrobacterium group</taxon>
        <taxon>Rhizobium</taxon>
    </lineage>
</organism>
<evidence type="ECO:0008006" key="3">
    <source>
        <dbReference type="Google" id="ProtNLM"/>
    </source>
</evidence>
<evidence type="ECO:0000313" key="2">
    <source>
        <dbReference type="Proteomes" id="UP000326881"/>
    </source>
</evidence>
<reference evidence="1 2" key="1">
    <citation type="submission" date="2019-08" db="EMBL/GenBank/DDBJ databases">
        <title>Prosopis cineraria nodule microbiome.</title>
        <authorList>
            <person name="Ali R."/>
            <person name="Chaluvadi S.R."/>
            <person name="Wang X."/>
        </authorList>
    </citation>
    <scope>NUCLEOTIDE SEQUENCE [LARGE SCALE GENOMIC DNA]</scope>
    <source>
        <strain evidence="1 2">BG7</strain>
        <plasmid evidence="1 2">unnamed</plasmid>
    </source>
</reference>
<name>A0A5Q0CHU6_9HYPH</name>
<dbReference type="EMBL" id="CP043499">
    <property type="protein sequence ID" value="QFY64047.1"/>
    <property type="molecule type" value="Genomic_DNA"/>
</dbReference>
<dbReference type="AlphaFoldDB" id="A0A5Q0CHU6"/>
<accession>A0A5Q0CHU6</accession>
<evidence type="ECO:0000313" key="1">
    <source>
        <dbReference type="EMBL" id="QFY64047.1"/>
    </source>
</evidence>
<dbReference type="Proteomes" id="UP000326881">
    <property type="component" value="Plasmid unnamed"/>
</dbReference>
<proteinExistence type="predicted"/>